<name>A0A9Q9DY74_CURCL</name>
<accession>A0A9Q9DY74</accession>
<evidence type="ECO:0000313" key="11">
    <source>
        <dbReference type="Proteomes" id="UP001056012"/>
    </source>
</evidence>
<evidence type="ECO:0000256" key="2">
    <source>
        <dbReference type="ARBA" id="ARBA00010617"/>
    </source>
</evidence>
<protein>
    <recommendedName>
        <fullName evidence="12">Cytochrome P450</fullName>
    </recommendedName>
</protein>
<dbReference type="Gene3D" id="1.20.1250.20">
    <property type="entry name" value="MFS general substrate transporter like domains"/>
    <property type="match status" value="2"/>
</dbReference>
<evidence type="ECO:0000256" key="8">
    <source>
        <dbReference type="SAM" id="Phobius"/>
    </source>
</evidence>
<dbReference type="VEuPathDB" id="FungiDB:yc1106_09963"/>
<dbReference type="Pfam" id="PF00067">
    <property type="entry name" value="p450"/>
    <property type="match status" value="1"/>
</dbReference>
<gene>
    <name evidence="10" type="ORF">yc1106_09963</name>
</gene>
<comment type="similarity">
    <text evidence="2">Belongs to the cytochrome P450 family.</text>
</comment>
<comment type="cofactor">
    <cofactor evidence="6">
        <name>heme</name>
        <dbReference type="ChEBI" id="CHEBI:30413"/>
    </cofactor>
</comment>
<feature type="transmembrane region" description="Helical" evidence="8">
    <location>
        <begin position="830"/>
        <end position="850"/>
    </location>
</feature>
<feature type="transmembrane region" description="Helical" evidence="8">
    <location>
        <begin position="1165"/>
        <end position="1184"/>
    </location>
</feature>
<evidence type="ECO:0000256" key="7">
    <source>
        <dbReference type="SAM" id="MobiDB-lite"/>
    </source>
</evidence>
<dbReference type="Proteomes" id="UP001056012">
    <property type="component" value="Chromosome 8"/>
</dbReference>
<keyword evidence="6" id="KW-0349">Heme</keyword>
<keyword evidence="11" id="KW-1185">Reference proteome</keyword>
<keyword evidence="8" id="KW-0812">Transmembrane</keyword>
<dbReference type="Pfam" id="PF07690">
    <property type="entry name" value="MFS_1"/>
    <property type="match status" value="1"/>
</dbReference>
<evidence type="ECO:0000256" key="5">
    <source>
        <dbReference type="ARBA" id="ARBA00023004"/>
    </source>
</evidence>
<dbReference type="GO" id="GO:0005506">
    <property type="term" value="F:iron ion binding"/>
    <property type="evidence" value="ECO:0007669"/>
    <property type="project" value="InterPro"/>
</dbReference>
<proteinExistence type="inferred from homology"/>
<keyword evidence="8" id="KW-0472">Membrane</keyword>
<evidence type="ECO:0008006" key="12">
    <source>
        <dbReference type="Google" id="ProtNLM"/>
    </source>
</evidence>
<reference evidence="10" key="1">
    <citation type="submission" date="2021-12" db="EMBL/GenBank/DDBJ databases">
        <title>Curvularia clavata genome.</title>
        <authorList>
            <person name="Cao Y."/>
        </authorList>
    </citation>
    <scope>NUCLEOTIDE SEQUENCE</scope>
    <source>
        <strain evidence="10">Yc1106</strain>
    </source>
</reference>
<feature type="transmembrane region" description="Helical" evidence="8">
    <location>
        <begin position="748"/>
        <end position="771"/>
    </location>
</feature>
<dbReference type="GO" id="GO:0016705">
    <property type="term" value="F:oxidoreductase activity, acting on paired donors, with incorporation or reduction of molecular oxygen"/>
    <property type="evidence" value="ECO:0007669"/>
    <property type="project" value="InterPro"/>
</dbReference>
<dbReference type="CDD" id="cd11065">
    <property type="entry name" value="CYP64-like"/>
    <property type="match status" value="1"/>
</dbReference>
<dbReference type="InterPro" id="IPR050364">
    <property type="entry name" value="Cytochrome_P450_fung"/>
</dbReference>
<dbReference type="OrthoDB" id="1103324at2759"/>
<feature type="transmembrane region" description="Helical" evidence="8">
    <location>
        <begin position="1058"/>
        <end position="1082"/>
    </location>
</feature>
<feature type="transmembrane region" description="Helical" evidence="8">
    <location>
        <begin position="648"/>
        <end position="674"/>
    </location>
</feature>
<feature type="binding site" description="axial binding residue" evidence="6">
    <location>
        <position position="440"/>
    </location>
    <ligand>
        <name>heme</name>
        <dbReference type="ChEBI" id="CHEBI:30413"/>
    </ligand>
    <ligandPart>
        <name>Fe</name>
        <dbReference type="ChEBI" id="CHEBI:18248"/>
    </ligandPart>
</feature>
<dbReference type="SUPFAM" id="SSF103473">
    <property type="entry name" value="MFS general substrate transporter"/>
    <property type="match status" value="2"/>
</dbReference>
<keyword evidence="4" id="KW-0560">Oxidoreductase</keyword>
<feature type="compositionally biased region" description="Low complexity" evidence="7">
    <location>
        <begin position="1092"/>
        <end position="1104"/>
    </location>
</feature>
<dbReference type="Gene3D" id="1.10.630.10">
    <property type="entry name" value="Cytochrome P450"/>
    <property type="match status" value="1"/>
</dbReference>
<keyword evidence="5 6" id="KW-0408">Iron</keyword>
<feature type="transmembrane region" description="Helical" evidence="8">
    <location>
        <begin position="1196"/>
        <end position="1216"/>
    </location>
</feature>
<evidence type="ECO:0000256" key="1">
    <source>
        <dbReference type="ARBA" id="ARBA00004141"/>
    </source>
</evidence>
<dbReference type="EMBL" id="CP089281">
    <property type="protein sequence ID" value="USP82689.1"/>
    <property type="molecule type" value="Genomic_DNA"/>
</dbReference>
<dbReference type="PANTHER" id="PTHR46300">
    <property type="entry name" value="P450, PUTATIVE (EUROFUNG)-RELATED-RELATED"/>
    <property type="match status" value="1"/>
</dbReference>
<evidence type="ECO:0000256" key="9">
    <source>
        <dbReference type="SAM" id="SignalP"/>
    </source>
</evidence>
<dbReference type="CDD" id="cd06174">
    <property type="entry name" value="MFS"/>
    <property type="match status" value="1"/>
</dbReference>
<evidence type="ECO:0000313" key="10">
    <source>
        <dbReference type="EMBL" id="USP82689.1"/>
    </source>
</evidence>
<dbReference type="InterPro" id="IPR001128">
    <property type="entry name" value="Cyt_P450"/>
</dbReference>
<feature type="chain" id="PRO_5040152962" description="Cytochrome P450" evidence="9">
    <location>
        <begin position="18"/>
        <end position="1243"/>
    </location>
</feature>
<organism evidence="10 11">
    <name type="scientific">Curvularia clavata</name>
    <dbReference type="NCBI Taxonomy" id="95742"/>
    <lineage>
        <taxon>Eukaryota</taxon>
        <taxon>Fungi</taxon>
        <taxon>Dikarya</taxon>
        <taxon>Ascomycota</taxon>
        <taxon>Pezizomycotina</taxon>
        <taxon>Dothideomycetes</taxon>
        <taxon>Pleosporomycetidae</taxon>
        <taxon>Pleosporales</taxon>
        <taxon>Pleosporineae</taxon>
        <taxon>Pleosporaceae</taxon>
        <taxon>Curvularia</taxon>
    </lineage>
</organism>
<comment type="subcellular location">
    <subcellularLocation>
        <location evidence="1">Membrane</location>
        <topology evidence="1">Multi-pass membrane protein</topology>
    </subcellularLocation>
</comment>
<feature type="signal peptide" evidence="9">
    <location>
        <begin position="1"/>
        <end position="17"/>
    </location>
</feature>
<feature type="transmembrane region" description="Helical" evidence="8">
    <location>
        <begin position="1025"/>
        <end position="1046"/>
    </location>
</feature>
<dbReference type="GO" id="GO:0004497">
    <property type="term" value="F:monooxygenase activity"/>
    <property type="evidence" value="ECO:0007669"/>
    <property type="project" value="InterPro"/>
</dbReference>
<dbReference type="InterPro" id="IPR011701">
    <property type="entry name" value="MFS"/>
</dbReference>
<feature type="region of interest" description="Disordered" evidence="7">
    <location>
        <begin position="1092"/>
        <end position="1157"/>
    </location>
</feature>
<dbReference type="InterPro" id="IPR036259">
    <property type="entry name" value="MFS_trans_sf"/>
</dbReference>
<feature type="transmembrane region" description="Helical" evidence="8">
    <location>
        <begin position="996"/>
        <end position="1018"/>
    </location>
</feature>
<evidence type="ECO:0000256" key="6">
    <source>
        <dbReference type="PIRSR" id="PIRSR602401-1"/>
    </source>
</evidence>
<evidence type="ECO:0000256" key="3">
    <source>
        <dbReference type="ARBA" id="ARBA00022723"/>
    </source>
</evidence>
<keyword evidence="9" id="KW-0732">Signal</keyword>
<dbReference type="PRINTS" id="PR00463">
    <property type="entry name" value="EP450I"/>
</dbReference>
<feature type="transmembrane region" description="Helical" evidence="8">
    <location>
        <begin position="870"/>
        <end position="889"/>
    </location>
</feature>
<feature type="transmembrane region" description="Helical" evidence="8">
    <location>
        <begin position="943"/>
        <end position="965"/>
    </location>
</feature>
<dbReference type="GO" id="GO:0020037">
    <property type="term" value="F:heme binding"/>
    <property type="evidence" value="ECO:0007669"/>
    <property type="project" value="InterPro"/>
</dbReference>
<dbReference type="GO" id="GO:0022857">
    <property type="term" value="F:transmembrane transporter activity"/>
    <property type="evidence" value="ECO:0007669"/>
    <property type="project" value="InterPro"/>
</dbReference>
<sequence length="1243" mass="135872">MAVPSLLLALVSLGAYALYKIWESSRRNRIPTGLKPLPGPKGYPIIGVVPEVPDKNGYIKFSDWGKEYGPIYQCNLAGDNHVWVSTDQIAKDLLSKKAAIYSDRPHIPSLIADNRSSDQYLPLLSRNDGHTRQRKFANIIMRESEKASFHRYPELESKRMMAELLDAPDQYNHIMESYISRVTCRLAWGHSEGSDELKQRARELLIGVSPTGSLSNKLPFLMSLPDWLSPPKAWERRRANTERTWFQIMQDQVASDIKSGQAAPSWMKTFLETRSKWGFKSDLEGAYAVGMHGIAGALTIAAPMQTFCLAMVHYPQFMPMLQEEIDRVCGDRPPRAEDRPNLPFLRAVIRECLRWRPPVPTGIPHYLTQDDEYNGYHIPKGSTIHPLEWAISRDPDLYPDPEAFNPLRWVKPEYPTYQEPLTQYPTIINSTQFGYGRRTCTGQQVADEDMLIGVGSIAWLFDIKKCSDDTAIPANKEHAYGMNEKATISNEEINAGVDRKEPTMEDKILAKFAYPGSELASAPSPKKSKSDQPAYKPMEWGDITQKPEDPTLDYSILLIAKPIPFKFDLVPRDPTRVNKVRDMFRQGVDNGDYPESRQYWGENQGRDKPRDIISTTPQCAHDNPTQLFASVNRPAMFRTQFTATRTQIASYLFGVALFSISFLVFLNSSISFVITQRIGQSHNVGDAVGTLGFADELVALVACPAWGLLSDRIGVRNVAVLGYSIVGLALWVFVQAKNVYPELLLARILFSLGGSATATMVTAILPTMTIVRDVKPDPRSPTQNRGRTHATVASISSELTITPARFRSSSPEDYTQSTVKKDNSASTSQLAGLVGMFTGCGALVALLVFLPLPTKFQNAGERPATAVADAFYVVGAIALLVALGCFFGLRQLPGEEGKGWKRLTNTSDYKETDSHLTRDVVLSYPRLFLESIRLGFTSPNIGLGYVGGFVARASSVAISLFIPLFTNHYFLSTGRCKVDSSIPSDIKVACPEAYKLAAMLTGISQLIALLSAPIFGFLSGRFPRYNIPLLVSAVAGIAGYSAFGSLSSPDYKSADGTGAIFFIVALLGISQIGAIVCSLALLGRGINNDEPSSSSNLSHHASSSRPASIHGATNHPSAGATPPHSRPMSPVDETASLLPGPSRRASTAGLTPHTSSHNHIKGSIAGTYSLLGGFGILLLTKAGGALFDTAGPGSPFYMMAAFNAVLGVVTLGVSGVRAVRSWRERKHEGEGMGWGLGIGGLDD</sequence>
<dbReference type="InterPro" id="IPR036396">
    <property type="entry name" value="Cyt_P450_sf"/>
</dbReference>
<keyword evidence="8" id="KW-1133">Transmembrane helix</keyword>
<evidence type="ECO:0000256" key="4">
    <source>
        <dbReference type="ARBA" id="ARBA00023002"/>
    </source>
</evidence>
<dbReference type="SUPFAM" id="SSF48264">
    <property type="entry name" value="Cytochrome P450"/>
    <property type="match status" value="1"/>
</dbReference>
<feature type="compositionally biased region" description="Polar residues" evidence="7">
    <location>
        <begin position="1144"/>
        <end position="1157"/>
    </location>
</feature>
<keyword evidence="3 6" id="KW-0479">Metal-binding</keyword>
<dbReference type="GO" id="GO:0016020">
    <property type="term" value="C:membrane"/>
    <property type="evidence" value="ECO:0007669"/>
    <property type="project" value="UniProtKB-SubCell"/>
</dbReference>
<dbReference type="InterPro" id="IPR002401">
    <property type="entry name" value="Cyt_P450_E_grp-I"/>
</dbReference>
<dbReference type="PANTHER" id="PTHR46300:SF8">
    <property type="entry name" value="CYTOCHROME P450 2E1"/>
    <property type="match status" value="1"/>
</dbReference>
<feature type="region of interest" description="Disordered" evidence="7">
    <location>
        <begin position="518"/>
        <end position="546"/>
    </location>
</feature>
<feature type="region of interest" description="Disordered" evidence="7">
    <location>
        <begin position="592"/>
        <end position="618"/>
    </location>
</feature>
<feature type="transmembrane region" description="Helical" evidence="8">
    <location>
        <begin position="718"/>
        <end position="736"/>
    </location>
</feature>
<dbReference type="AlphaFoldDB" id="A0A9Q9DY74"/>